<dbReference type="CDD" id="cd06558">
    <property type="entry name" value="crotonase-like"/>
    <property type="match status" value="1"/>
</dbReference>
<dbReference type="InterPro" id="IPR001753">
    <property type="entry name" value="Enoyl-CoA_hydra/iso"/>
</dbReference>
<evidence type="ECO:0000256" key="14">
    <source>
        <dbReference type="ARBA" id="ARBA00049556"/>
    </source>
</evidence>
<dbReference type="Gene3D" id="3.40.50.720">
    <property type="entry name" value="NAD(P)-binding Rossmann-like Domain"/>
    <property type="match status" value="1"/>
</dbReference>
<name>A0A926S975_9HYPH</name>
<dbReference type="InterPro" id="IPR029045">
    <property type="entry name" value="ClpP/crotonase-like_dom_sf"/>
</dbReference>
<evidence type="ECO:0000256" key="3">
    <source>
        <dbReference type="ARBA" id="ARBA00008750"/>
    </source>
</evidence>
<protein>
    <submittedName>
        <fullName evidence="18">3-hydroxyacyl-CoA dehydrogenase</fullName>
    </submittedName>
</protein>
<dbReference type="InterPro" id="IPR006108">
    <property type="entry name" value="3HC_DH_C"/>
</dbReference>
<evidence type="ECO:0000313" key="18">
    <source>
        <dbReference type="EMBL" id="MBD1546324.1"/>
    </source>
</evidence>
<dbReference type="GO" id="GO:0004300">
    <property type="term" value="F:enoyl-CoA hydratase activity"/>
    <property type="evidence" value="ECO:0007669"/>
    <property type="project" value="UniProtKB-ARBA"/>
</dbReference>
<gene>
    <name evidence="18" type="ORF">HK439_08625</name>
</gene>
<comment type="pathway">
    <text evidence="2">Lipid metabolism; fatty acid beta-oxidation.</text>
</comment>
<dbReference type="Pfam" id="PF02737">
    <property type="entry name" value="3HCDH_N"/>
    <property type="match status" value="1"/>
</dbReference>
<evidence type="ECO:0000259" key="17">
    <source>
        <dbReference type="Pfam" id="PF02737"/>
    </source>
</evidence>
<keyword evidence="7" id="KW-0560">Oxidoreductase</keyword>
<evidence type="ECO:0000313" key="19">
    <source>
        <dbReference type="Proteomes" id="UP000598467"/>
    </source>
</evidence>
<evidence type="ECO:0000256" key="9">
    <source>
        <dbReference type="ARBA" id="ARBA00023098"/>
    </source>
</evidence>
<dbReference type="Pfam" id="PF00378">
    <property type="entry name" value="ECH_1"/>
    <property type="match status" value="1"/>
</dbReference>
<comment type="similarity">
    <text evidence="3">In the N-terminal section; belongs to the enoyl-CoA hydratase/isomerase family.</text>
</comment>
<dbReference type="GO" id="GO:0070403">
    <property type="term" value="F:NAD+ binding"/>
    <property type="evidence" value="ECO:0007669"/>
    <property type="project" value="InterPro"/>
</dbReference>
<reference evidence="18" key="1">
    <citation type="submission" date="2020-05" db="EMBL/GenBank/DDBJ databases">
        <title>Identification of trans-AT polyketide cluster in two marine bacteria, producers of a novel glutaramide-containing polyketide sesbanimide D and analogs.</title>
        <authorList>
            <person name="Kacar D."/>
            <person name="Rodriguez P."/>
            <person name="Canedo L."/>
            <person name="Gonzalez E."/>
            <person name="Galan B."/>
            <person name="De La Calle F."/>
            <person name="Garcia J.L."/>
        </authorList>
    </citation>
    <scope>NUCLEOTIDE SEQUENCE</scope>
    <source>
        <strain evidence="18">PHM038</strain>
    </source>
</reference>
<evidence type="ECO:0000256" key="13">
    <source>
        <dbReference type="ARBA" id="ARBA00023268"/>
    </source>
</evidence>
<dbReference type="Gene3D" id="3.90.226.10">
    <property type="entry name" value="2-enoyl-CoA Hydratase, Chain A, domain 1"/>
    <property type="match status" value="1"/>
</dbReference>
<keyword evidence="10" id="KW-0576">Peroxisome</keyword>
<evidence type="ECO:0000256" key="11">
    <source>
        <dbReference type="ARBA" id="ARBA00023235"/>
    </source>
</evidence>
<sequence>MSDLVTITRNGSIAIVSIENPPVNALGYDIRAGIFNAMEQLAADDTVAGVVLTGSGRTFSAGADIREFGKPSQEPWLPVVIQKVEDMPKPVVAALHGTVLGGGFELSLGCHARIAAPGTKVGLPEVKLGLMPGAGGTQRLPRIIGPEAALKIIVPGEPVGTEAALKMGVIDAISDDPVKAAVDRAAQMAADGAPLVKVRENDAPLAAAKADRSAFEETAAALLKKAKGLKAPAACIDAVRWSMDLPVEEALVKERETFMKLIDDDQSKAQRHIFFAEREAAKVADMPKDVKPRDVKKVGVIGAGTMGGGISMNFANVGIPVTIIETSQEALDRGFATIEKNYRISVSRGRMTEDDLKARMSMLTGSTDMNDLADADMIIEAVFEEMDIKKQIFGDLDRIAKPTAVLATNTSYLNVDEIAQMTKRPGSVLGTHFFSPANVMKLLEIVRGAETEPEVLATAIEIGRRIRKVPVVVGVCFGFVGNRMLRARSLETERLLLEGATPQQVDAAITGFGFPMGPFAMGDLAGLDIGWRIRKQMGGSADGGSADIADALCEMGRFGQKTGRGFYIYEQGSRAGTPDPEVEALIKETAAKKGITRRQISEEEIVERLIYPMISEGAKILDEGIAQRPGDIDAVWVFGYGFPLWRGGPMFYADQVGLAHIRDRLNHYAETTGNAALKPAPLLNRLADEGQGFASLARKEAKAA</sequence>
<dbReference type="GO" id="GO:0006635">
    <property type="term" value="P:fatty acid beta-oxidation"/>
    <property type="evidence" value="ECO:0007669"/>
    <property type="project" value="TreeGrafter"/>
</dbReference>
<dbReference type="InterPro" id="IPR036291">
    <property type="entry name" value="NAD(P)-bd_dom_sf"/>
</dbReference>
<dbReference type="Pfam" id="PF00725">
    <property type="entry name" value="3HCDH"/>
    <property type="match status" value="2"/>
</dbReference>
<comment type="subunit">
    <text evidence="4">Monomer.</text>
</comment>
<dbReference type="PANTHER" id="PTHR23309">
    <property type="entry name" value="3-HYDROXYACYL-COA DEHYROGENASE"/>
    <property type="match status" value="1"/>
</dbReference>
<comment type="subcellular location">
    <subcellularLocation>
        <location evidence="1">Peroxisome</location>
    </subcellularLocation>
</comment>
<evidence type="ECO:0000256" key="8">
    <source>
        <dbReference type="ARBA" id="ARBA00023027"/>
    </source>
</evidence>
<organism evidence="18 19">
    <name type="scientific">Roseibium aggregatum</name>
    <dbReference type="NCBI Taxonomy" id="187304"/>
    <lineage>
        <taxon>Bacteria</taxon>
        <taxon>Pseudomonadati</taxon>
        <taxon>Pseudomonadota</taxon>
        <taxon>Alphaproteobacteria</taxon>
        <taxon>Hyphomicrobiales</taxon>
        <taxon>Stappiaceae</taxon>
        <taxon>Roseibium</taxon>
    </lineage>
</organism>
<dbReference type="PROSITE" id="PS00166">
    <property type="entry name" value="ENOYL_COA_HYDRATASE"/>
    <property type="match status" value="1"/>
</dbReference>
<evidence type="ECO:0000256" key="1">
    <source>
        <dbReference type="ARBA" id="ARBA00004275"/>
    </source>
</evidence>
<evidence type="ECO:0000259" key="16">
    <source>
        <dbReference type="Pfam" id="PF00725"/>
    </source>
</evidence>
<proteinExistence type="inferred from homology"/>
<evidence type="ECO:0000256" key="4">
    <source>
        <dbReference type="ARBA" id="ARBA00011245"/>
    </source>
</evidence>
<dbReference type="AlphaFoldDB" id="A0A926S975"/>
<evidence type="ECO:0000256" key="12">
    <source>
        <dbReference type="ARBA" id="ARBA00023239"/>
    </source>
</evidence>
<evidence type="ECO:0000256" key="10">
    <source>
        <dbReference type="ARBA" id="ARBA00023140"/>
    </source>
</evidence>
<feature type="domain" description="3-hydroxyacyl-CoA dehydrogenase C-terminal" evidence="16">
    <location>
        <begin position="605"/>
        <end position="691"/>
    </location>
</feature>
<dbReference type="GO" id="GO:0016853">
    <property type="term" value="F:isomerase activity"/>
    <property type="evidence" value="ECO:0007669"/>
    <property type="project" value="UniProtKB-KW"/>
</dbReference>
<comment type="similarity">
    <text evidence="15">Belongs to the enoyl-CoA hydratase/isomerase family.</text>
</comment>
<comment type="catalytic activity">
    <reaction evidence="14">
        <text>a (3S)-3-hydroxyacyl-CoA + NAD(+) = a 3-oxoacyl-CoA + NADH + H(+)</text>
        <dbReference type="Rhea" id="RHEA:22432"/>
        <dbReference type="ChEBI" id="CHEBI:15378"/>
        <dbReference type="ChEBI" id="CHEBI:57318"/>
        <dbReference type="ChEBI" id="CHEBI:57540"/>
        <dbReference type="ChEBI" id="CHEBI:57945"/>
        <dbReference type="ChEBI" id="CHEBI:90726"/>
        <dbReference type="EC" id="1.1.1.35"/>
    </reaction>
</comment>
<dbReference type="Proteomes" id="UP000598467">
    <property type="component" value="Unassembled WGS sequence"/>
</dbReference>
<keyword evidence="8" id="KW-0520">NAD</keyword>
<evidence type="ECO:0000256" key="15">
    <source>
        <dbReference type="RuleBase" id="RU003707"/>
    </source>
</evidence>
<comment type="caution">
    <text evidence="18">The sequence shown here is derived from an EMBL/GenBank/DDBJ whole genome shotgun (WGS) entry which is preliminary data.</text>
</comment>
<accession>A0A926S975</accession>
<dbReference type="SUPFAM" id="SSF52096">
    <property type="entry name" value="ClpP/crotonase"/>
    <property type="match status" value="1"/>
</dbReference>
<keyword evidence="13" id="KW-0511">Multifunctional enzyme</keyword>
<dbReference type="SUPFAM" id="SSF48179">
    <property type="entry name" value="6-phosphogluconate dehydrogenase C-terminal domain-like"/>
    <property type="match status" value="2"/>
</dbReference>
<dbReference type="FunFam" id="1.10.1040.50:FF:000006">
    <property type="entry name" value="Peroxisomal bifunctional enzyme"/>
    <property type="match status" value="1"/>
</dbReference>
<dbReference type="Gene3D" id="1.10.1040.50">
    <property type="match status" value="1"/>
</dbReference>
<dbReference type="EMBL" id="JABFCZ010000008">
    <property type="protein sequence ID" value="MBD1546324.1"/>
    <property type="molecule type" value="Genomic_DNA"/>
</dbReference>
<feature type="domain" description="3-hydroxyacyl-CoA dehydrogenase NAD binding" evidence="17">
    <location>
        <begin position="297"/>
        <end position="474"/>
    </location>
</feature>
<dbReference type="GO" id="GO:0003857">
    <property type="term" value="F:(3S)-3-hydroxyacyl-CoA dehydrogenase (NAD+) activity"/>
    <property type="evidence" value="ECO:0007669"/>
    <property type="project" value="UniProtKB-EC"/>
</dbReference>
<dbReference type="PANTHER" id="PTHR23309:SF49">
    <property type="entry name" value="PEROXISOMAL BIFUNCTIONAL ENZYME"/>
    <property type="match status" value="1"/>
</dbReference>
<dbReference type="RefSeq" id="WP_190290995.1">
    <property type="nucleotide sequence ID" value="NZ_JABFCZ010000008.1"/>
</dbReference>
<keyword evidence="11" id="KW-0413">Isomerase</keyword>
<dbReference type="InterPro" id="IPR008927">
    <property type="entry name" value="6-PGluconate_DH-like_C_sf"/>
</dbReference>
<keyword evidence="9" id="KW-0443">Lipid metabolism</keyword>
<feature type="domain" description="3-hydroxyacyl-CoA dehydrogenase C-terminal" evidence="16">
    <location>
        <begin position="478"/>
        <end position="569"/>
    </location>
</feature>
<dbReference type="InterPro" id="IPR006176">
    <property type="entry name" value="3-OHacyl-CoA_DH_NAD-bd"/>
</dbReference>
<keyword evidence="6" id="KW-0442">Lipid degradation</keyword>
<evidence type="ECO:0000256" key="5">
    <source>
        <dbReference type="ARBA" id="ARBA00022832"/>
    </source>
</evidence>
<dbReference type="SUPFAM" id="SSF51735">
    <property type="entry name" value="NAD(P)-binding Rossmann-fold domains"/>
    <property type="match status" value="1"/>
</dbReference>
<evidence type="ECO:0000256" key="6">
    <source>
        <dbReference type="ARBA" id="ARBA00022963"/>
    </source>
</evidence>
<dbReference type="InterPro" id="IPR018376">
    <property type="entry name" value="Enoyl-CoA_hyd/isom_CS"/>
</dbReference>
<evidence type="ECO:0000256" key="7">
    <source>
        <dbReference type="ARBA" id="ARBA00023002"/>
    </source>
</evidence>
<evidence type="ECO:0000256" key="2">
    <source>
        <dbReference type="ARBA" id="ARBA00005005"/>
    </source>
</evidence>
<keyword evidence="5" id="KW-0276">Fatty acid metabolism</keyword>
<dbReference type="FunFam" id="3.40.50.720:FF:000009">
    <property type="entry name" value="Fatty oxidation complex, alpha subunit"/>
    <property type="match status" value="1"/>
</dbReference>
<keyword evidence="12" id="KW-0456">Lyase</keyword>